<evidence type="ECO:0000259" key="2">
    <source>
        <dbReference type="PROSITE" id="PS51514"/>
    </source>
</evidence>
<feature type="domain" description="BRX" evidence="2">
    <location>
        <begin position="1"/>
        <end position="30"/>
    </location>
</feature>
<keyword evidence="4" id="KW-1185">Reference proteome</keyword>
<reference evidence="3 4" key="1">
    <citation type="journal article" date="2022" name="Nat. Genet.">
        <title>Improved pea reference genome and pan-genome highlight genomic features and evolutionary characteristics.</title>
        <authorList>
            <person name="Yang T."/>
            <person name="Liu R."/>
            <person name="Luo Y."/>
            <person name="Hu S."/>
            <person name="Wang D."/>
            <person name="Wang C."/>
            <person name="Pandey M.K."/>
            <person name="Ge S."/>
            <person name="Xu Q."/>
            <person name="Li N."/>
            <person name="Li G."/>
            <person name="Huang Y."/>
            <person name="Saxena R.K."/>
            <person name="Ji Y."/>
            <person name="Li M."/>
            <person name="Yan X."/>
            <person name="He Y."/>
            <person name="Liu Y."/>
            <person name="Wang X."/>
            <person name="Xiang C."/>
            <person name="Varshney R.K."/>
            <person name="Ding H."/>
            <person name="Gao S."/>
            <person name="Zong X."/>
        </authorList>
    </citation>
    <scope>NUCLEOTIDE SEQUENCE [LARGE SCALE GENOMIC DNA]</scope>
    <source>
        <strain evidence="3 4">cv. Zhongwan 6</strain>
    </source>
</reference>
<comment type="caution">
    <text evidence="3">The sequence shown here is derived from an EMBL/GenBank/DDBJ whole genome shotgun (WGS) entry which is preliminary data.</text>
</comment>
<gene>
    <name evidence="3" type="ORF">KIW84_034014</name>
</gene>
<feature type="region of interest" description="Disordered" evidence="1">
    <location>
        <begin position="29"/>
        <end position="75"/>
    </location>
</feature>
<dbReference type="Proteomes" id="UP001058974">
    <property type="component" value="Chromosome 3"/>
</dbReference>
<dbReference type="EMBL" id="JAMSHJ010000003">
    <property type="protein sequence ID" value="KAI5429234.1"/>
    <property type="molecule type" value="Genomic_DNA"/>
</dbReference>
<proteinExistence type="predicted"/>
<organism evidence="3 4">
    <name type="scientific">Pisum sativum</name>
    <name type="common">Garden pea</name>
    <name type="synonym">Lathyrus oleraceus</name>
    <dbReference type="NCBI Taxonomy" id="3888"/>
    <lineage>
        <taxon>Eukaryota</taxon>
        <taxon>Viridiplantae</taxon>
        <taxon>Streptophyta</taxon>
        <taxon>Embryophyta</taxon>
        <taxon>Tracheophyta</taxon>
        <taxon>Spermatophyta</taxon>
        <taxon>Magnoliopsida</taxon>
        <taxon>eudicotyledons</taxon>
        <taxon>Gunneridae</taxon>
        <taxon>Pentapetalae</taxon>
        <taxon>rosids</taxon>
        <taxon>fabids</taxon>
        <taxon>Fabales</taxon>
        <taxon>Fabaceae</taxon>
        <taxon>Papilionoideae</taxon>
        <taxon>50 kb inversion clade</taxon>
        <taxon>NPAAA clade</taxon>
        <taxon>Hologalegina</taxon>
        <taxon>IRL clade</taxon>
        <taxon>Fabeae</taxon>
        <taxon>Lathyrus</taxon>
    </lineage>
</organism>
<name>A0A9D5B4L1_PEA</name>
<dbReference type="AlphaFoldDB" id="A0A9D5B4L1"/>
<dbReference type="Pfam" id="PF08381">
    <property type="entry name" value="BRX"/>
    <property type="match status" value="1"/>
</dbReference>
<dbReference type="InterPro" id="IPR013591">
    <property type="entry name" value="Brevis_radix_dom"/>
</dbReference>
<protein>
    <recommendedName>
        <fullName evidence="2">BRX domain-containing protein</fullName>
    </recommendedName>
</protein>
<evidence type="ECO:0000313" key="3">
    <source>
        <dbReference type="EMBL" id="KAI5429234.1"/>
    </source>
</evidence>
<sequence length="75" mass="8461">MRIKLKRRFREDQAEEWWNLNKDRVLERYSPHATNSKDVAPSSSTLPPPPNTENKASSSSTAQPPAEENIEAAPS</sequence>
<dbReference type="Gramene" id="Psat03G0401400-T1">
    <property type="protein sequence ID" value="KAI5429234.1"/>
    <property type="gene ID" value="KIW84_034014"/>
</dbReference>
<dbReference type="PROSITE" id="PS51514">
    <property type="entry name" value="BRX"/>
    <property type="match status" value="1"/>
</dbReference>
<evidence type="ECO:0000256" key="1">
    <source>
        <dbReference type="SAM" id="MobiDB-lite"/>
    </source>
</evidence>
<feature type="compositionally biased region" description="Polar residues" evidence="1">
    <location>
        <begin position="52"/>
        <end position="63"/>
    </location>
</feature>
<accession>A0A9D5B4L1</accession>
<evidence type="ECO:0000313" key="4">
    <source>
        <dbReference type="Proteomes" id="UP001058974"/>
    </source>
</evidence>